<evidence type="ECO:0000313" key="5">
    <source>
        <dbReference type="Proteomes" id="UP000078561"/>
    </source>
</evidence>
<dbReference type="Gene3D" id="2.130.10.30">
    <property type="entry name" value="Regulator of chromosome condensation 1/beta-lactamase-inhibitor protein II"/>
    <property type="match status" value="2"/>
</dbReference>
<keyword evidence="1" id="KW-0677">Repeat</keyword>
<feature type="repeat" description="RCC1" evidence="2">
    <location>
        <begin position="165"/>
        <end position="216"/>
    </location>
</feature>
<protein>
    <recommendedName>
        <fullName evidence="3">RCC1-like domain-containing protein</fullName>
    </recommendedName>
</protein>
<dbReference type="FunCoup" id="A0A163V3E0">
    <property type="interactions" value="39"/>
</dbReference>
<evidence type="ECO:0000256" key="1">
    <source>
        <dbReference type="ARBA" id="ARBA00022737"/>
    </source>
</evidence>
<dbReference type="InParanoid" id="A0A163V3E0"/>
<dbReference type="PANTHER" id="PTHR22870:SF466">
    <property type="entry name" value="ANKYRIN REPEAT-CONTAINING PROTEIN"/>
    <property type="match status" value="1"/>
</dbReference>
<dbReference type="InterPro" id="IPR009091">
    <property type="entry name" value="RCC1/BLIP-II"/>
</dbReference>
<feature type="repeat" description="RCC1" evidence="2">
    <location>
        <begin position="113"/>
        <end position="164"/>
    </location>
</feature>
<dbReference type="InterPro" id="IPR051210">
    <property type="entry name" value="Ub_ligase/GEF_domain"/>
</dbReference>
<dbReference type="STRING" id="4829.A0A163V3E0"/>
<name>A0A163V3E0_ABSGL</name>
<keyword evidence="5" id="KW-1185">Reference proteome</keyword>
<dbReference type="PANTHER" id="PTHR22870">
    <property type="entry name" value="REGULATOR OF CHROMOSOME CONDENSATION"/>
    <property type="match status" value="1"/>
</dbReference>
<dbReference type="InterPro" id="IPR058923">
    <property type="entry name" value="RCC1-like_dom"/>
</dbReference>
<evidence type="ECO:0000256" key="2">
    <source>
        <dbReference type="PROSITE-ProRule" id="PRU00235"/>
    </source>
</evidence>
<proteinExistence type="predicted"/>
<organism evidence="4">
    <name type="scientific">Absidia glauca</name>
    <name type="common">Pin mould</name>
    <dbReference type="NCBI Taxonomy" id="4829"/>
    <lineage>
        <taxon>Eukaryota</taxon>
        <taxon>Fungi</taxon>
        <taxon>Fungi incertae sedis</taxon>
        <taxon>Mucoromycota</taxon>
        <taxon>Mucoromycotina</taxon>
        <taxon>Mucoromycetes</taxon>
        <taxon>Mucorales</taxon>
        <taxon>Cunninghamellaceae</taxon>
        <taxon>Absidia</taxon>
    </lineage>
</organism>
<gene>
    <name evidence="4" type="primary">ABSGL_03544.1 scaffold 4609</name>
</gene>
<dbReference type="SUPFAM" id="SSF50985">
    <property type="entry name" value="RCC1/BLIP-II"/>
    <property type="match status" value="1"/>
</dbReference>
<accession>A0A163V3E0</accession>
<dbReference type="AlphaFoldDB" id="A0A163V3E0"/>
<dbReference type="OrthoDB" id="5370059at2759"/>
<evidence type="ECO:0000259" key="3">
    <source>
        <dbReference type="Pfam" id="PF25390"/>
    </source>
</evidence>
<feature type="domain" description="RCC1-like" evidence="3">
    <location>
        <begin position="4"/>
        <end position="363"/>
    </location>
</feature>
<dbReference type="Pfam" id="PF25390">
    <property type="entry name" value="WD40_RLD"/>
    <property type="match status" value="1"/>
</dbReference>
<reference evidence="4" key="1">
    <citation type="submission" date="2016-04" db="EMBL/GenBank/DDBJ databases">
        <authorList>
            <person name="Evans L.H."/>
            <person name="Alamgir A."/>
            <person name="Owens N."/>
            <person name="Weber N.D."/>
            <person name="Virtaneva K."/>
            <person name="Barbian K."/>
            <person name="Babar A."/>
            <person name="Rosenke K."/>
        </authorList>
    </citation>
    <scope>NUCLEOTIDE SEQUENCE [LARGE SCALE GENOMIC DNA]</scope>
    <source>
        <strain evidence="4">CBS 101.48</strain>
    </source>
</reference>
<feature type="repeat" description="RCC1" evidence="2">
    <location>
        <begin position="2"/>
        <end position="54"/>
    </location>
</feature>
<dbReference type="PROSITE" id="PS50012">
    <property type="entry name" value="RCC1_3"/>
    <property type="match status" value="3"/>
</dbReference>
<dbReference type="OMA" id="GWGNCRK"/>
<dbReference type="Proteomes" id="UP000078561">
    <property type="component" value="Unassembled WGS sequence"/>
</dbReference>
<dbReference type="PRINTS" id="PR00633">
    <property type="entry name" value="RCCNDNSATION"/>
</dbReference>
<evidence type="ECO:0000313" key="4">
    <source>
        <dbReference type="EMBL" id="SAL98017.1"/>
    </source>
</evidence>
<dbReference type="PROSITE" id="PS00626">
    <property type="entry name" value="RCC1_2"/>
    <property type="match status" value="1"/>
</dbReference>
<dbReference type="EMBL" id="LT552047">
    <property type="protein sequence ID" value="SAL98017.1"/>
    <property type="molecule type" value="Genomic_DNA"/>
</dbReference>
<sequence>MTTLYGFGSNGGGQLGLGHLEDSNTPQPCIGLPDDECIKKVVGGGNHSAVLTTSGRLFLAGSSQLGSRQQKQWEKNGGSTQYDWTVYNEPYPQHTWQDVACGWAFTILVNDSGNVFGIGSSAFGELGVVSKLDMTELCAIGPDCLVDISSVVCGWRHCLALTRTGTVYGWGWGKHGQLSGQRHQDSVIFSPFVLDVPEPMAQVACGHLHSLFLGARTNRVYGCGGNKNGQVGSRLGVANITTPTLCIDDGRTLAGDGDRSMAAWQLTTGWHHTALLSDEGRLVMWGKNDHGQLQDGLQHVTKVVCGSEHGLAQLDTGKVVAWGWNEHGNCTTDDDKVLAPVAVLPPALHTDNITLIGAGCATSWIGLSTK</sequence>
<dbReference type="InterPro" id="IPR000408">
    <property type="entry name" value="Reg_chr_condens"/>
</dbReference>